<dbReference type="FunFam" id="4.10.410.10:FF:000026">
    <property type="entry name" value="Serine protease inhibitor, putative"/>
    <property type="match status" value="1"/>
</dbReference>
<feature type="domain" description="BPTI/Kunitz inhibitor" evidence="7">
    <location>
        <begin position="388"/>
        <end position="442"/>
    </location>
</feature>
<dbReference type="Pfam" id="PF00014">
    <property type="entry name" value="Kunitz_BPTI"/>
    <property type="match status" value="8"/>
</dbReference>
<dbReference type="PANTHER" id="PTHR10083">
    <property type="entry name" value="KUNITZ-TYPE PROTEASE INHIBITOR-RELATED"/>
    <property type="match status" value="1"/>
</dbReference>
<accession>A0A2G5TKM3</accession>
<feature type="domain" description="BPTI/Kunitz inhibitor" evidence="7">
    <location>
        <begin position="454"/>
        <end position="504"/>
    </location>
</feature>
<dbReference type="InterPro" id="IPR020901">
    <property type="entry name" value="Prtase_inh_Kunz-CS"/>
</dbReference>
<organism evidence="8 9">
    <name type="scientific">Caenorhabditis nigoni</name>
    <dbReference type="NCBI Taxonomy" id="1611254"/>
    <lineage>
        <taxon>Eukaryota</taxon>
        <taxon>Metazoa</taxon>
        <taxon>Ecdysozoa</taxon>
        <taxon>Nematoda</taxon>
        <taxon>Chromadorea</taxon>
        <taxon>Rhabditida</taxon>
        <taxon>Rhabditina</taxon>
        <taxon>Rhabditomorpha</taxon>
        <taxon>Rhabditoidea</taxon>
        <taxon>Rhabditidae</taxon>
        <taxon>Peloderinae</taxon>
        <taxon>Caenorhabditis</taxon>
    </lineage>
</organism>
<keyword evidence="6" id="KW-1015">Disulfide bond</keyword>
<proteinExistence type="predicted"/>
<feature type="domain" description="BPTI/Kunitz inhibitor" evidence="7">
    <location>
        <begin position="512"/>
        <end position="563"/>
    </location>
</feature>
<evidence type="ECO:0000256" key="2">
    <source>
        <dbReference type="ARBA" id="ARBA00022525"/>
    </source>
</evidence>
<dbReference type="InterPro" id="IPR036880">
    <property type="entry name" value="Kunitz_BPTI_sf"/>
</dbReference>
<keyword evidence="9" id="KW-1185">Reference proteome</keyword>
<feature type="domain" description="BPTI/Kunitz inhibitor" evidence="7">
    <location>
        <begin position="172"/>
        <end position="228"/>
    </location>
</feature>
<dbReference type="PROSITE" id="PS00280">
    <property type="entry name" value="BPTI_KUNITZ_1"/>
    <property type="match status" value="3"/>
</dbReference>
<evidence type="ECO:0000259" key="7">
    <source>
        <dbReference type="PROSITE" id="PS50279"/>
    </source>
</evidence>
<feature type="domain" description="BPTI/Kunitz inhibitor" evidence="7">
    <location>
        <begin position="104"/>
        <end position="160"/>
    </location>
</feature>
<name>A0A2G5TKM3_9PELO</name>
<evidence type="ECO:0000256" key="6">
    <source>
        <dbReference type="ARBA" id="ARBA00023157"/>
    </source>
</evidence>
<dbReference type="PROSITE" id="PS50279">
    <property type="entry name" value="BPTI_KUNITZ_2"/>
    <property type="match status" value="8"/>
</dbReference>
<evidence type="ECO:0000256" key="1">
    <source>
        <dbReference type="ARBA" id="ARBA00004613"/>
    </source>
</evidence>
<dbReference type="PRINTS" id="PR00759">
    <property type="entry name" value="BASICPTASE"/>
</dbReference>
<dbReference type="CDD" id="cd00109">
    <property type="entry name" value="Kunitz-type"/>
    <property type="match status" value="5"/>
</dbReference>
<reference evidence="9" key="1">
    <citation type="submission" date="2017-10" db="EMBL/GenBank/DDBJ databases">
        <title>Rapid genome shrinkage in a self-fertile nematode reveals novel sperm competition proteins.</title>
        <authorList>
            <person name="Yin D."/>
            <person name="Schwarz E.M."/>
            <person name="Thomas C.G."/>
            <person name="Felde R.L."/>
            <person name="Korf I.F."/>
            <person name="Cutter A.D."/>
            <person name="Schartner C.M."/>
            <person name="Ralston E.J."/>
            <person name="Meyer B.J."/>
            <person name="Haag E.S."/>
        </authorList>
    </citation>
    <scope>NUCLEOTIDE SEQUENCE [LARGE SCALE GENOMIC DNA]</scope>
    <source>
        <strain evidence="9">JU1422</strain>
    </source>
</reference>
<evidence type="ECO:0000256" key="4">
    <source>
        <dbReference type="ARBA" id="ARBA00022690"/>
    </source>
</evidence>
<dbReference type="AlphaFoldDB" id="A0A2G5TKM3"/>
<feature type="domain" description="BPTI/Kunitz inhibitor" evidence="7">
    <location>
        <begin position="248"/>
        <end position="298"/>
    </location>
</feature>
<keyword evidence="3" id="KW-0800">Toxin</keyword>
<dbReference type="InterPro" id="IPR050098">
    <property type="entry name" value="TFPI/VKTCI-like"/>
</dbReference>
<feature type="domain" description="BPTI/Kunitz inhibitor" evidence="7">
    <location>
        <begin position="311"/>
        <end position="368"/>
    </location>
</feature>
<dbReference type="Proteomes" id="UP000230233">
    <property type="component" value="Chromosome V"/>
</dbReference>
<comment type="subcellular location">
    <subcellularLocation>
        <location evidence="1">Secreted</location>
    </subcellularLocation>
</comment>
<evidence type="ECO:0000256" key="3">
    <source>
        <dbReference type="ARBA" id="ARBA00022656"/>
    </source>
</evidence>
<dbReference type="GO" id="GO:0005615">
    <property type="term" value="C:extracellular space"/>
    <property type="evidence" value="ECO:0007669"/>
    <property type="project" value="TreeGrafter"/>
</dbReference>
<dbReference type="SUPFAM" id="SSF57362">
    <property type="entry name" value="BPTI-like"/>
    <property type="match status" value="8"/>
</dbReference>
<keyword evidence="5" id="KW-0722">Serine protease inhibitor</keyword>
<protein>
    <recommendedName>
        <fullName evidence="7">BPTI/Kunitz inhibitor domain-containing protein</fullName>
    </recommendedName>
</protein>
<feature type="domain" description="BPTI/Kunitz inhibitor" evidence="7">
    <location>
        <begin position="37"/>
        <end position="93"/>
    </location>
</feature>
<dbReference type="GO" id="GO:0004867">
    <property type="term" value="F:serine-type endopeptidase inhibitor activity"/>
    <property type="evidence" value="ECO:0007669"/>
    <property type="project" value="UniProtKB-KW"/>
</dbReference>
<dbReference type="SMART" id="SM00131">
    <property type="entry name" value="KU"/>
    <property type="match status" value="8"/>
</dbReference>
<dbReference type="Gene3D" id="4.10.410.10">
    <property type="entry name" value="Pancreatic trypsin inhibitor Kunitz domain"/>
    <property type="match status" value="8"/>
</dbReference>
<dbReference type="OrthoDB" id="4473401at2759"/>
<comment type="caution">
    <text evidence="8">The sequence shown here is derived from an EMBL/GenBank/DDBJ whole genome shotgun (WGS) entry which is preliminary data.</text>
</comment>
<keyword evidence="4" id="KW-0646">Protease inhibitor</keyword>
<evidence type="ECO:0000313" key="8">
    <source>
        <dbReference type="EMBL" id="PIC27817.1"/>
    </source>
</evidence>
<sequence length="722" mass="83055">MFWSNGCFSSSKNNFDDQETCQWKCEGRHPQPAGKSCLDKFDERYLEDCRHGEFTNRFYFDHDRKKCVAFHWGGCQSKSQNFFADMTVCQDLCESPPRDLTQACIQPFDKNYENSCSAEQPQQYYYFDSSSGICKMFWFGNCKGENENIFSTLESCQWICERKREERKPAICADKFDHKYTESCGNSQWKEKWYFDQSSGECTSFWWDGCTSSSQNIFPDEKSCTSNCKHPGFEISSKLASEDSKFRCLEPVEIGNCQETYPAFYYDRTSRTCRPFAYSGCGGNSNRFMTVSQCENLCFAFNSMNEAEVDCHLPMHIGYGKNEDSCLPQAGFRFYYDRSYGKCSQMWYLGCGGNANNFYSYEICQRTCSQSNQPRELERKTRASSEVCFEAPGDKGICGKNSSSYPLQRWTYGAQKCTSFTYSGCGGNRNRFATQNSCEQTCKGLLNSNDPRICSFPPDWGSCNQLRYVWFYNLTRGTCDQFLYGGCGGNPNRFETFEICQKACEVTGTDPCMESLDRGSWCEAMSNRYYFNKRARQCKGFHYTGCGKSGNNFLTKEECQTKCEKRFPRAAPPSKKKSKVKLPVGYSGSKPKDKTPMLRHINLNGVNQTYFKSEPQWMDYTSCYGYRYNVSGRDTVLNVHYCSLQGSSDCISESYRTTEGEEFCNIIRPFLRGQNLYSFYFGLDSVNPMYRPKDGLSGRIQRKNETIAAILVLRANQCHEIC</sequence>
<dbReference type="EMBL" id="PDUG01000005">
    <property type="protein sequence ID" value="PIC27817.1"/>
    <property type="molecule type" value="Genomic_DNA"/>
</dbReference>
<dbReference type="PANTHER" id="PTHR10083:SF217">
    <property type="entry name" value="BOOPHILIN-H2"/>
    <property type="match status" value="1"/>
</dbReference>
<evidence type="ECO:0000313" key="9">
    <source>
        <dbReference type="Proteomes" id="UP000230233"/>
    </source>
</evidence>
<gene>
    <name evidence="8" type="primary">Cni-mec-1</name>
    <name evidence="8" type="synonym">Cnig_chr_V.g19953</name>
    <name evidence="8" type="ORF">B9Z55_019953</name>
</gene>
<dbReference type="InterPro" id="IPR002223">
    <property type="entry name" value="Kunitz_BPTI"/>
</dbReference>
<keyword evidence="2" id="KW-0964">Secreted</keyword>
<evidence type="ECO:0000256" key="5">
    <source>
        <dbReference type="ARBA" id="ARBA00022900"/>
    </source>
</evidence>